<dbReference type="InterPro" id="IPR029058">
    <property type="entry name" value="AB_hydrolase_fold"/>
</dbReference>
<reference evidence="4" key="1">
    <citation type="submission" date="2014-08" db="EMBL/GenBank/DDBJ databases">
        <authorList>
            <person name="Sharma Rahul"/>
            <person name="Thines Marco"/>
        </authorList>
    </citation>
    <scope>NUCLEOTIDE SEQUENCE</scope>
</reference>
<sequence>MNSSINALEFPTHNTRVLIEKAVMPASPPSYPSGISLDRDTTIPHRAGASIQLVPVSSTFPSSSSLASSHTLLPRLSPAQTSSLLKQRPHDTAISSVTPDQSSLKVVSVADGPGIPGGGRRGTISKDKGRTRWDNVLPWSGSNGESYVAEDAGDHGEDTEPLITRPRDRIRPNVDDGWNRGDEGELGILIERPTTPQISSSSIFQRPYTPPPPVTVSKGPLAFLSALRSRLDLFALQTGSLILSSIFLAGVVTYALTAAFFKKTLPSWFWKKTPPSFEWDEATRWKDEVITNDPAYYARQVGFDLENLVVETEDGFLLRLQRVVPPNPIARSDGRGGYPILLMHGLFQSSGSFITSEERSLAFWLAKQGYQVFLGNTRGVFGMGHKTYSRGEARFWDWTIRELALYDLPALVEEVRKLTGYDQIAFIGHSQGNGTAFTSLSLGICPELGPKLSVFIALAPAVFAGPLTHGFPFTTLGRMDWKSWRRFFGVLDFIPIMTWAYDYAPQSVFAFLGYTMFSFLFDWTDANWLARRKGKMFRFTPSPVSSASIFWWAGKGGFATRKCLFDTSLDRWFDHRFPPLSIYHGGRDLLVLTEPLLKRLEEKEPDVQVIRIKKIDLSEHCDFYWAAEAVEWCYHDIVEDIERTRPRYPEEANDTYHSQHDKEGFCTSLSFE</sequence>
<dbReference type="AlphaFoldDB" id="A0A0F7SLY5"/>
<feature type="domain" description="Partial AB-hydrolase lipase" evidence="3">
    <location>
        <begin position="295"/>
        <end position="356"/>
    </location>
</feature>
<protein>
    <submittedName>
        <fullName evidence="4">Triglyceride lipase-cholesterol esterase</fullName>
    </submittedName>
</protein>
<evidence type="ECO:0000256" key="2">
    <source>
        <dbReference type="SAM" id="Phobius"/>
    </source>
</evidence>
<dbReference type="EMBL" id="LN483345">
    <property type="protein sequence ID" value="CDZ98439.1"/>
    <property type="molecule type" value="Genomic_DNA"/>
</dbReference>
<keyword evidence="2" id="KW-0812">Transmembrane</keyword>
<dbReference type="Pfam" id="PF04083">
    <property type="entry name" value="Abhydro_lipase"/>
    <property type="match status" value="1"/>
</dbReference>
<feature type="compositionally biased region" description="Basic and acidic residues" evidence="1">
    <location>
        <begin position="124"/>
        <end position="133"/>
    </location>
</feature>
<dbReference type="SUPFAM" id="SSF53474">
    <property type="entry name" value="alpha/beta-Hydrolases"/>
    <property type="match status" value="1"/>
</dbReference>
<feature type="transmembrane region" description="Helical" evidence="2">
    <location>
        <begin position="507"/>
        <end position="530"/>
    </location>
</feature>
<feature type="region of interest" description="Disordered" evidence="1">
    <location>
        <begin position="108"/>
        <end position="178"/>
    </location>
</feature>
<dbReference type="PANTHER" id="PTHR11005">
    <property type="entry name" value="LYSOSOMAL ACID LIPASE-RELATED"/>
    <property type="match status" value="1"/>
</dbReference>
<accession>A0A0F7SLY5</accession>
<dbReference type="Gene3D" id="3.40.50.1820">
    <property type="entry name" value="alpha/beta hydrolase"/>
    <property type="match status" value="1"/>
</dbReference>
<name>A0A0F7SLY5_PHARH</name>
<keyword evidence="2" id="KW-1133">Transmembrane helix</keyword>
<organism evidence="4">
    <name type="scientific">Phaffia rhodozyma</name>
    <name type="common">Yeast</name>
    <name type="synonym">Xanthophyllomyces dendrorhous</name>
    <dbReference type="NCBI Taxonomy" id="264483"/>
    <lineage>
        <taxon>Eukaryota</taxon>
        <taxon>Fungi</taxon>
        <taxon>Dikarya</taxon>
        <taxon>Basidiomycota</taxon>
        <taxon>Agaricomycotina</taxon>
        <taxon>Tremellomycetes</taxon>
        <taxon>Cystofilobasidiales</taxon>
        <taxon>Mrakiaceae</taxon>
        <taxon>Phaffia</taxon>
    </lineage>
</organism>
<feature type="transmembrane region" description="Helical" evidence="2">
    <location>
        <begin position="484"/>
        <end position="501"/>
    </location>
</feature>
<keyword evidence="2" id="KW-0472">Membrane</keyword>
<evidence type="ECO:0000259" key="3">
    <source>
        <dbReference type="Pfam" id="PF04083"/>
    </source>
</evidence>
<evidence type="ECO:0000256" key="1">
    <source>
        <dbReference type="SAM" id="MobiDB-lite"/>
    </source>
</evidence>
<feature type="transmembrane region" description="Helical" evidence="2">
    <location>
        <begin position="241"/>
        <end position="261"/>
    </location>
</feature>
<evidence type="ECO:0000313" key="4">
    <source>
        <dbReference type="EMBL" id="CDZ98439.1"/>
    </source>
</evidence>
<proteinExistence type="predicted"/>
<feature type="compositionally biased region" description="Basic and acidic residues" evidence="1">
    <location>
        <begin position="165"/>
        <end position="178"/>
    </location>
</feature>
<dbReference type="InterPro" id="IPR006693">
    <property type="entry name" value="AB_hydrolase_lipase"/>
</dbReference>
<dbReference type="GO" id="GO:0006629">
    <property type="term" value="P:lipid metabolic process"/>
    <property type="evidence" value="ECO:0007669"/>
    <property type="project" value="InterPro"/>
</dbReference>